<dbReference type="InterPro" id="IPR019035">
    <property type="entry name" value="Mediator_Med12"/>
</dbReference>
<dbReference type="SMART" id="SM01281">
    <property type="entry name" value="Med12"/>
    <property type="match status" value="1"/>
</dbReference>
<dbReference type="STRING" id="144512.A0A0V0TBJ7"/>
<keyword evidence="7" id="KW-0539">Nucleus</keyword>
<evidence type="ECO:0000256" key="2">
    <source>
        <dbReference type="ARBA" id="ARBA00010289"/>
    </source>
</evidence>
<name>A0A0V0TBJ7_9BILA</name>
<dbReference type="InterPro" id="IPR021990">
    <property type="entry name" value="Mediator_Med12_LCEWAV"/>
</dbReference>
<evidence type="ECO:0000256" key="5">
    <source>
        <dbReference type="ARBA" id="ARBA00023159"/>
    </source>
</evidence>
<evidence type="ECO:0000256" key="6">
    <source>
        <dbReference type="ARBA" id="ARBA00023163"/>
    </source>
</evidence>
<comment type="caution">
    <text evidence="10">The sequence shown here is derived from an EMBL/GenBank/DDBJ whole genome shotgun (WGS) entry which is preliminary data.</text>
</comment>
<keyword evidence="6" id="KW-0804">Transcription</keyword>
<evidence type="ECO:0000313" key="10">
    <source>
        <dbReference type="EMBL" id="KRX36381.1"/>
    </source>
</evidence>
<protein>
    <submittedName>
        <fullName evidence="10">Mediator of RNA polymerase II transcription subunit 12-like protein</fullName>
    </submittedName>
</protein>
<dbReference type="GO" id="GO:0003713">
    <property type="term" value="F:transcription coactivator activity"/>
    <property type="evidence" value="ECO:0007669"/>
    <property type="project" value="TreeGrafter"/>
</dbReference>
<evidence type="ECO:0000313" key="11">
    <source>
        <dbReference type="Proteomes" id="UP000055048"/>
    </source>
</evidence>
<comment type="similarity">
    <text evidence="2">Belongs to the Mediator complex subunit 12 family.</text>
</comment>
<evidence type="ECO:0000256" key="3">
    <source>
        <dbReference type="ARBA" id="ARBA00022491"/>
    </source>
</evidence>
<feature type="domain" description="Mediator complex subunit Med12" evidence="9">
    <location>
        <begin position="121"/>
        <end position="182"/>
    </location>
</feature>
<dbReference type="InterPro" id="IPR051647">
    <property type="entry name" value="Mediator_comp_sub12"/>
</dbReference>
<dbReference type="Pfam" id="PF09497">
    <property type="entry name" value="Med12"/>
    <property type="match status" value="1"/>
</dbReference>
<dbReference type="OrthoDB" id="20828at2759"/>
<sequence>MASCTVAWEKKPLKRPRLGQPDVYPQDPKQSEANYNDRFISSNFINDELTAEKVRQGFIYKPPLLNEYESLRSQRFDENLEDYFIKLTQSYNAIVNKKAEINALQDSYKKKSGFKEPSIWHFFIAPLAAKPKGQDTWFKDLSGNKPLSALGKRFPFLNKKDEILYTLAEFNVPMVRVVWFLKMTNAHIAQQQECGKMKKKHMSDPFADWTHLVMKYLRDLCSKLGEFFSLNLEVPMNSEFECHYRHWQYTTKLTRHLFEEGLLDKEMLLNGLLDIFAEKIYASSFGILKMLVPVLLQFIDGFVMSVLLSRRLVYLACKVLSAMKIDNLQNNSENMKEEDEEEEGTLDYLNCPFHRTVLFGLSNVIHAVLIDCPTALIWNEMECEDTGENGKAYLCGSPLDLLYCSPVDLPLFMDPSTEFLCFYCCKKKVKKELERLTEMVAERSRAVESHWSYNKCQHSGLSESTIIQHFLSILDCLDKFKFEYVNETNNIDTLYKTIFQSEKKEMRVDVDSIAVQFLCHWAVSPHRYGSYRAAVVTRLFERHLQEVKHDEFQLSKKMPQVRHPFQKSLFNYLHNQAPNLGEMCSSSEIKPFTNLILLFSRLIESDIFSHDQYVSTLVSSGDLIPNGANIFYPLQNQCSSAAVENVSNTQPAVLMSSNFFSEQFKPIEVSNVDFNYFKDSDESKFDFDRIIDFADKKAMSSDTDSCSSKRVPKLSKHYFNVLHFPVPQDDQYRHECNQRQLLLFGSNSDQYSRKHILKKVYEREGKNVSCVMQIDPDLTKELNKLWSKKTSAELTTTGLIRVRKIIDSESLCSLSRKIQNLVFYDQFAVMDCCCDAGIAQFNSFISGQSNCLPTLENFDFLLGLLEESSNFISLVEFVEAIICLLPKLEAQIVERNFQCANSLTLQYAVCMVGYMRKHHCYFIQLESVMCNIWRSLLLYVKSKTVVNSFSAERCVWVYLHDLYQCCSYIRSLHADLYLNSRDCIQRCLCVETKPSCCNDLRTLLADVSQDIMLDVLFQESDLVIEPNLIQRLVENANLCYAFAIVAVKALCGLSGDTERLFNLVLFCADVTALCPNLNADWLAVFKILCCPFNSSQDQSSCDSLLNIDVSDHQCYQPLTVLVITLISRMCIRLEDFILHVAMPSLLPLWKHAGSAKVEKGSEASAKLTLHLLGKILLFFDYQGPKNALPAKTKGELSLICSSVDGMVPDAILTLLIAILMLDDSKVQELKSKENFDSKRSAAKQFVEEDTNTAGNSDIGSTAIQLLELICRQEWTKRKFLHSTDLFDPKRLLNPLVNQTQAQRLLRMITRSDSEILLKKFDSCTTKKELISKVLDSLTIMNLWVSQMDLQLLLKQVANSQSESLHLVDTIAKSCMEVFQPQATLAFGEPSDDKDENAYLNASSFDEIAPYWLVAPLISRLPSFVQGRVLKAAVSILENCQARRDRNLFVQSSSLLAHQPFLSLVLICLRGQDDQREGLLSSLLKQIQEFVMRVKEDPYILCDRDIVSEMLDALQLRLSLIGGMFDTVCRNANLENWSLVMVQLLLYGIVTEEKNQALFYTCVDILCVLLLSCLLPDSAGFSFSGQERTNEDCKRIYNNVIKKLKVKEIGDRQVPSLRCVHQLLPIPRQMVDIIVCDEYGSQPQKGSRGGFSSSEVTQRKGLQIIGKEKLNPWEIIEGYNRENIGLKWSWFQGIRLDYQPETLFEQMMRMLPHDHHHAFNRPPMPGEPRSDPFLETLQVHYLPCTNETSDSDKLTTERLKSNGPVAISGGTLVSEFSDQVQSPRTTKARARKSTRGRKTSSRVTVSSNVALSSVPPMVQNRQLGIGQPTLTAHYGYYPQQVAMTGGPSGAVPPYGQGQMWSIGNVQSASTAVPPTQYQSRNFTGAQMTPVQSSSGKQAISAMIRGRRPSGSGGQQMMTTAHIQAAPLATGQPYHQQQLHSIGQVDPMVAPMHQVQMQMDARQQLMQESMMEQQQIRTPGPRSMATQQHCLPQVNSAASQPVMHGNYSNYPGQHGGGRMQMTSGRNQYAAQQPAQPPFNCSPNYNAQFYQAQNAGQMRMSQTDVIGQSNVRYTQQPNAIGSSYQMQSQQTLRAPAGYVAQQANPMYAAPNTPQYQAAQQQNVSMYPVSRMSQYSSNVPGQEMNASQQQINYYPPQY</sequence>
<feature type="region of interest" description="Disordered" evidence="8">
    <location>
        <begin position="1773"/>
        <end position="1802"/>
    </location>
</feature>
<feature type="compositionally biased region" description="Basic residues" evidence="8">
    <location>
        <begin position="1785"/>
        <end position="1799"/>
    </location>
</feature>
<dbReference type="GO" id="GO:0045944">
    <property type="term" value="P:positive regulation of transcription by RNA polymerase II"/>
    <property type="evidence" value="ECO:0007669"/>
    <property type="project" value="TreeGrafter"/>
</dbReference>
<accession>A0A0V0TBJ7</accession>
<proteinExistence type="inferred from homology"/>
<evidence type="ECO:0000256" key="4">
    <source>
        <dbReference type="ARBA" id="ARBA00023015"/>
    </source>
</evidence>
<dbReference type="PANTHER" id="PTHR46007">
    <property type="entry name" value="MEDIATOR OF RNA POLYMERASE II TRANSCRIPTION SUBUNIT 12"/>
    <property type="match status" value="1"/>
</dbReference>
<dbReference type="Pfam" id="PF12145">
    <property type="entry name" value="Med12-LCEWAV"/>
    <property type="match status" value="1"/>
</dbReference>
<dbReference type="PANTHER" id="PTHR46007:SF11">
    <property type="entry name" value="MEDIATOR OF RNA POLYMERASE II TRANSCRIPTION SUBUNIT 12"/>
    <property type="match status" value="1"/>
</dbReference>
<keyword evidence="5" id="KW-0010">Activator</keyword>
<keyword evidence="4" id="KW-0805">Transcription regulation</keyword>
<reference evidence="10 11" key="1">
    <citation type="submission" date="2015-01" db="EMBL/GenBank/DDBJ databases">
        <title>Evolution of Trichinella species and genotypes.</title>
        <authorList>
            <person name="Korhonen P.K."/>
            <person name="Edoardo P."/>
            <person name="Giuseppe L.R."/>
            <person name="Gasser R.B."/>
        </authorList>
    </citation>
    <scope>NUCLEOTIDE SEQUENCE [LARGE SCALE GENOMIC DNA]</scope>
    <source>
        <strain evidence="10">ISS417</strain>
    </source>
</reference>
<evidence type="ECO:0000256" key="8">
    <source>
        <dbReference type="SAM" id="MobiDB-lite"/>
    </source>
</evidence>
<dbReference type="EMBL" id="JYDJ01000368">
    <property type="protein sequence ID" value="KRX36381.1"/>
    <property type="molecule type" value="Genomic_DNA"/>
</dbReference>
<dbReference type="GO" id="GO:0016592">
    <property type="term" value="C:mediator complex"/>
    <property type="evidence" value="ECO:0007669"/>
    <property type="project" value="InterPro"/>
</dbReference>
<keyword evidence="11" id="KW-1185">Reference proteome</keyword>
<evidence type="ECO:0000256" key="1">
    <source>
        <dbReference type="ARBA" id="ARBA00004123"/>
    </source>
</evidence>
<evidence type="ECO:0000259" key="9">
    <source>
        <dbReference type="SMART" id="SM01281"/>
    </source>
</evidence>
<evidence type="ECO:0000256" key="7">
    <source>
        <dbReference type="ARBA" id="ARBA00023242"/>
    </source>
</evidence>
<comment type="subcellular location">
    <subcellularLocation>
        <location evidence="1">Nucleus</location>
    </subcellularLocation>
</comment>
<keyword evidence="3" id="KW-0678">Repressor</keyword>
<gene>
    <name evidence="10" type="primary">MED12L</name>
    <name evidence="10" type="ORF">T05_11792</name>
</gene>
<dbReference type="Proteomes" id="UP000055048">
    <property type="component" value="Unassembled WGS sequence"/>
</dbReference>
<feature type="compositionally biased region" description="Polar residues" evidence="8">
    <location>
        <begin position="1773"/>
        <end position="1782"/>
    </location>
</feature>
<organism evidence="10 11">
    <name type="scientific">Trichinella murrelli</name>
    <dbReference type="NCBI Taxonomy" id="144512"/>
    <lineage>
        <taxon>Eukaryota</taxon>
        <taxon>Metazoa</taxon>
        <taxon>Ecdysozoa</taxon>
        <taxon>Nematoda</taxon>
        <taxon>Enoplea</taxon>
        <taxon>Dorylaimia</taxon>
        <taxon>Trichinellida</taxon>
        <taxon>Trichinellidae</taxon>
        <taxon>Trichinella</taxon>
    </lineage>
</organism>